<keyword evidence="5 7" id="KW-0326">Glycosidase</keyword>
<dbReference type="CDD" id="cd08990">
    <property type="entry name" value="GH43_AXH_like"/>
    <property type="match status" value="1"/>
</dbReference>
<dbReference type="GO" id="GO:0004553">
    <property type="term" value="F:hydrolase activity, hydrolyzing O-glycosyl compounds"/>
    <property type="evidence" value="ECO:0007669"/>
    <property type="project" value="InterPro"/>
</dbReference>
<dbReference type="InterPro" id="IPR052176">
    <property type="entry name" value="Glycosyl_Hydrlase_43_Enz"/>
</dbReference>
<keyword evidence="3 7" id="KW-0378">Hydrolase</keyword>
<organism evidence="9 10">
    <name type="scientific">Flavobacterium nackdongense</name>
    <dbReference type="NCBI Taxonomy" id="2547394"/>
    <lineage>
        <taxon>Bacteria</taxon>
        <taxon>Pseudomonadati</taxon>
        <taxon>Bacteroidota</taxon>
        <taxon>Flavobacteriia</taxon>
        <taxon>Flavobacteriales</taxon>
        <taxon>Flavobacteriaceae</taxon>
        <taxon>Flavobacterium</taxon>
    </lineage>
</organism>
<dbReference type="InterPro" id="IPR006710">
    <property type="entry name" value="Glyco_hydro_43"/>
</dbReference>
<accession>A0A4P6Y827</accession>
<reference evidence="10" key="1">
    <citation type="submission" date="2019-03" db="EMBL/GenBank/DDBJ databases">
        <title>Flavobacterium sp.</title>
        <authorList>
            <person name="Kim H."/>
        </authorList>
    </citation>
    <scope>NUCLEOTIDE SEQUENCE [LARGE SCALE GENOMIC DNA]</scope>
    <source>
        <strain evidence="10">GS13</strain>
    </source>
</reference>
<evidence type="ECO:0000256" key="6">
    <source>
        <dbReference type="PIRSR" id="PIRSR606710-2"/>
    </source>
</evidence>
<keyword evidence="2" id="KW-0858">Xylan degradation</keyword>
<dbReference type="InterPro" id="IPR023296">
    <property type="entry name" value="Glyco_hydro_beta-prop_sf"/>
</dbReference>
<comment type="similarity">
    <text evidence="1 7">Belongs to the glycosyl hydrolase 43 family.</text>
</comment>
<protein>
    <recommendedName>
        <fullName evidence="11">Glycosyl hydrolase family 43</fullName>
    </recommendedName>
</protein>
<evidence type="ECO:0000313" key="9">
    <source>
        <dbReference type="EMBL" id="QBN17898.1"/>
    </source>
</evidence>
<dbReference type="PANTHER" id="PTHR43772">
    <property type="entry name" value="ENDO-1,4-BETA-XYLANASE"/>
    <property type="match status" value="1"/>
</dbReference>
<feature type="chain" id="PRO_5020399071" description="Glycosyl hydrolase family 43" evidence="8">
    <location>
        <begin position="20"/>
        <end position="310"/>
    </location>
</feature>
<keyword evidence="8" id="KW-0732">Signal</keyword>
<dbReference type="SUPFAM" id="SSF75005">
    <property type="entry name" value="Arabinanase/levansucrase/invertase"/>
    <property type="match status" value="1"/>
</dbReference>
<evidence type="ECO:0000256" key="1">
    <source>
        <dbReference type="ARBA" id="ARBA00009865"/>
    </source>
</evidence>
<sequence>MKLKLNLLFGLFIFCAAHSQNPVIRHPFTADPSLHRWSDGKFYIYGSHDKDVLGRWNMEDYHVFSSENLVNWKDHGVVLHNSQTPWDGPFWAPDAAEKNGKFYFYFPEGANIGVAESDSPTGPFLNPRSIYKMPEGYVQAYDPAVFSYKGKNYLIISERKSLKTPFYPVIFTLKDNMVEIEPNSKVELPPMDKFHEGPFLFERKGKIYMIGGGYTSLRYWMADDLFGPYEYKGDFFTGNDTFTVSKTAHGSVLEFDNQYYLACHYDVFPGGPYQRTTCIEYMYFNEDGTIKPITPTREGVKPVVIQTKKN</sequence>
<dbReference type="KEGG" id="fnk:E1750_03470"/>
<dbReference type="GO" id="GO:0045493">
    <property type="term" value="P:xylan catabolic process"/>
    <property type="evidence" value="ECO:0007669"/>
    <property type="project" value="UniProtKB-KW"/>
</dbReference>
<keyword evidence="4" id="KW-0119">Carbohydrate metabolism</keyword>
<evidence type="ECO:0000256" key="3">
    <source>
        <dbReference type="ARBA" id="ARBA00022801"/>
    </source>
</evidence>
<dbReference type="PANTHER" id="PTHR43772:SF2">
    <property type="entry name" value="PUTATIVE (AFU_ORTHOLOGUE AFUA_2G04480)-RELATED"/>
    <property type="match status" value="1"/>
</dbReference>
<dbReference type="Proteomes" id="UP000291124">
    <property type="component" value="Chromosome"/>
</dbReference>
<feature type="site" description="Important for catalytic activity, responsible for pKa modulation of the active site Glu and correct orientation of both the proton donor and substrate" evidence="6">
    <location>
        <position position="142"/>
    </location>
</feature>
<keyword evidence="2" id="KW-0624">Polysaccharide degradation</keyword>
<name>A0A4P6Y827_9FLAO</name>
<feature type="signal peptide" evidence="8">
    <location>
        <begin position="1"/>
        <end position="19"/>
    </location>
</feature>
<evidence type="ECO:0000256" key="5">
    <source>
        <dbReference type="ARBA" id="ARBA00023295"/>
    </source>
</evidence>
<dbReference type="AlphaFoldDB" id="A0A4P6Y827"/>
<dbReference type="Pfam" id="PF04616">
    <property type="entry name" value="Glyco_hydro_43"/>
    <property type="match status" value="1"/>
</dbReference>
<evidence type="ECO:0000256" key="4">
    <source>
        <dbReference type="ARBA" id="ARBA00023277"/>
    </source>
</evidence>
<gene>
    <name evidence="9" type="ORF">E1750_03470</name>
</gene>
<proteinExistence type="inferred from homology"/>
<evidence type="ECO:0000256" key="2">
    <source>
        <dbReference type="ARBA" id="ARBA00022651"/>
    </source>
</evidence>
<dbReference type="OrthoDB" id="9763933at2"/>
<evidence type="ECO:0008006" key="11">
    <source>
        <dbReference type="Google" id="ProtNLM"/>
    </source>
</evidence>
<evidence type="ECO:0000313" key="10">
    <source>
        <dbReference type="Proteomes" id="UP000291124"/>
    </source>
</evidence>
<evidence type="ECO:0000256" key="7">
    <source>
        <dbReference type="RuleBase" id="RU361187"/>
    </source>
</evidence>
<evidence type="ECO:0000256" key="8">
    <source>
        <dbReference type="SAM" id="SignalP"/>
    </source>
</evidence>
<dbReference type="Gene3D" id="2.115.10.20">
    <property type="entry name" value="Glycosyl hydrolase domain, family 43"/>
    <property type="match status" value="1"/>
</dbReference>
<dbReference type="EMBL" id="CP037933">
    <property type="protein sequence ID" value="QBN17898.1"/>
    <property type="molecule type" value="Genomic_DNA"/>
</dbReference>
<keyword evidence="10" id="KW-1185">Reference proteome</keyword>
<dbReference type="RefSeq" id="WP_133275429.1">
    <property type="nucleotide sequence ID" value="NZ_CP037933.1"/>
</dbReference>